<dbReference type="PRINTS" id="PR00368">
    <property type="entry name" value="FADPNR"/>
</dbReference>
<dbReference type="InterPro" id="IPR016156">
    <property type="entry name" value="FAD/NAD-linked_Rdtase_dimer_sf"/>
</dbReference>
<dbReference type="Pfam" id="PF07992">
    <property type="entry name" value="Pyr_redox_2"/>
    <property type="match status" value="1"/>
</dbReference>
<dbReference type="InterPro" id="IPR036188">
    <property type="entry name" value="FAD/NAD-bd_sf"/>
</dbReference>
<keyword evidence="3" id="KW-0274">FAD</keyword>
<evidence type="ECO:0000256" key="1">
    <source>
        <dbReference type="ARBA" id="ARBA00007532"/>
    </source>
</evidence>
<dbReference type="InterPro" id="IPR004099">
    <property type="entry name" value="Pyr_nucl-diS_OxRdtase_dimer"/>
</dbReference>
<dbReference type="PANTHER" id="PTHR43014">
    <property type="entry name" value="MERCURIC REDUCTASE"/>
    <property type="match status" value="1"/>
</dbReference>
<gene>
    <name evidence="6" type="ORF">SCF082_LOCUS8371</name>
</gene>
<dbReference type="Gene3D" id="3.50.50.60">
    <property type="entry name" value="FAD/NAD(P)-binding domain"/>
    <property type="match status" value="2"/>
</dbReference>
<evidence type="ECO:0000256" key="3">
    <source>
        <dbReference type="ARBA" id="ARBA00022827"/>
    </source>
</evidence>
<reference evidence="6 7" key="1">
    <citation type="submission" date="2024-02" db="EMBL/GenBank/DDBJ databases">
        <authorList>
            <person name="Chen Y."/>
            <person name="Shah S."/>
            <person name="Dougan E. K."/>
            <person name="Thang M."/>
            <person name="Chan C."/>
        </authorList>
    </citation>
    <scope>NUCLEOTIDE SEQUENCE [LARGE SCALE GENOMIC DNA]</scope>
</reference>
<keyword evidence="2" id="KW-0285">Flavoprotein</keyword>
<keyword evidence="7" id="KW-1185">Reference proteome</keyword>
<dbReference type="SUPFAM" id="SSF55424">
    <property type="entry name" value="FAD/NAD-linked reductases, dimerisation (C-terminal) domain"/>
    <property type="match status" value="1"/>
</dbReference>
<dbReference type="InterPro" id="IPR001100">
    <property type="entry name" value="Pyr_nuc-diS_OxRdtase"/>
</dbReference>
<dbReference type="PANTHER" id="PTHR43014:SF2">
    <property type="entry name" value="MERCURIC REDUCTASE"/>
    <property type="match status" value="1"/>
</dbReference>
<proteinExistence type="inferred from homology"/>
<evidence type="ECO:0000313" key="6">
    <source>
        <dbReference type="EMBL" id="CAK9004901.1"/>
    </source>
</evidence>
<name>A0ABP0ISJ3_9DINO</name>
<protein>
    <submittedName>
        <fullName evidence="6">Mercuric reductase (Hg(II) reductase)</fullName>
    </submittedName>
</protein>
<evidence type="ECO:0000259" key="5">
    <source>
        <dbReference type="Pfam" id="PF07992"/>
    </source>
</evidence>
<dbReference type="Proteomes" id="UP001642464">
    <property type="component" value="Unassembled WGS sequence"/>
</dbReference>
<dbReference type="PRINTS" id="PR00411">
    <property type="entry name" value="PNDRDTASEI"/>
</dbReference>
<comment type="caution">
    <text evidence="6">The sequence shown here is derived from an EMBL/GenBank/DDBJ whole genome shotgun (WGS) entry which is preliminary data.</text>
</comment>
<dbReference type="EMBL" id="CAXAMM010004780">
    <property type="protein sequence ID" value="CAK9004901.1"/>
    <property type="molecule type" value="Genomic_DNA"/>
</dbReference>
<dbReference type="SUPFAM" id="SSF51905">
    <property type="entry name" value="FAD/NAD(P)-binding domain"/>
    <property type="match status" value="1"/>
</dbReference>
<feature type="domain" description="Pyridine nucleotide-disulphide oxidoreductase dimerisation" evidence="4">
    <location>
        <begin position="353"/>
        <end position="461"/>
    </location>
</feature>
<dbReference type="Gene3D" id="3.30.390.30">
    <property type="match status" value="1"/>
</dbReference>
<accession>A0ABP0ISJ3</accession>
<dbReference type="PIRSF" id="PIRSF000350">
    <property type="entry name" value="Mercury_reductase_MerA"/>
    <property type="match status" value="1"/>
</dbReference>
<sequence>MAAPTRYDVVVVGAGSGGLTAAKTAARFGAKTMLVERLPRLGGDCTWFGCVPSKALIRCAHAFHEARSKAQLLGVEGIETEKLQCNWQKVKEHIKSCQDFIYKEDDSPEVLETAGVTVRVGCHASFLDSKTIQLTSGDTGAEPVETVFAEHFILCTGASPVLPPVKGLEDVPFLTYETIFDLDALPSSLCILGGGPIGAEVAQAMQRFGVQVTLVGKLMPREDEDVRGVMTEIFTEEGITVVAARADSVERVEGGGLLLRAGDRELRCAALLVAAGRRPQNLEKLKLERAQVRWTKDGIPVDQKLRSNVRHIMAVGDCLGGLQFTHLAGYQGALAAFNCVQGIQVKGPSGGQVPRCTFTHPEVATVGLTFTEAVTQLGAVRVSARLRRLDHVDRAICEYETRGFIKMVVSSSGLLLGATVVAPNAGEIASELGLAVAQKLKLQAIASCIHAYPTMSFALQQLAAEDYYASLQKSRTLRCLRSMCGPRLHGAR</sequence>
<evidence type="ECO:0000259" key="4">
    <source>
        <dbReference type="Pfam" id="PF02852"/>
    </source>
</evidence>
<evidence type="ECO:0000313" key="7">
    <source>
        <dbReference type="Proteomes" id="UP001642464"/>
    </source>
</evidence>
<feature type="domain" description="FAD/NAD(P)-binding" evidence="5">
    <location>
        <begin position="7"/>
        <end position="332"/>
    </location>
</feature>
<evidence type="ECO:0000256" key="2">
    <source>
        <dbReference type="ARBA" id="ARBA00022630"/>
    </source>
</evidence>
<dbReference type="InterPro" id="IPR023753">
    <property type="entry name" value="FAD/NAD-binding_dom"/>
</dbReference>
<comment type="similarity">
    <text evidence="1">Belongs to the class-I pyridine nucleotide-disulfide oxidoreductase family.</text>
</comment>
<organism evidence="6 7">
    <name type="scientific">Durusdinium trenchii</name>
    <dbReference type="NCBI Taxonomy" id="1381693"/>
    <lineage>
        <taxon>Eukaryota</taxon>
        <taxon>Sar</taxon>
        <taxon>Alveolata</taxon>
        <taxon>Dinophyceae</taxon>
        <taxon>Suessiales</taxon>
        <taxon>Symbiodiniaceae</taxon>
        <taxon>Durusdinium</taxon>
    </lineage>
</organism>
<dbReference type="Pfam" id="PF02852">
    <property type="entry name" value="Pyr_redox_dim"/>
    <property type="match status" value="1"/>
</dbReference>